<proteinExistence type="predicted"/>
<keyword evidence="3" id="KW-1185">Reference proteome</keyword>
<name>A0A397TMF5_9GLOM</name>
<keyword evidence="1" id="KW-1133">Transmembrane helix</keyword>
<evidence type="ECO:0000313" key="3">
    <source>
        <dbReference type="Proteomes" id="UP000265703"/>
    </source>
</evidence>
<dbReference type="EMBL" id="QKYT01000027">
    <property type="protein sequence ID" value="RIA97645.1"/>
    <property type="molecule type" value="Genomic_DNA"/>
</dbReference>
<protein>
    <submittedName>
        <fullName evidence="2">Uncharacterized protein</fullName>
    </submittedName>
</protein>
<keyword evidence="1" id="KW-0472">Membrane</keyword>
<keyword evidence="1" id="KW-0812">Transmembrane</keyword>
<gene>
    <name evidence="2" type="ORF">C1645_752055</name>
</gene>
<sequence length="61" mass="7520">MDDTTILKLKRPIHTYIHPYYISDYVYIYMLCVYIYIHEKKIIQELSFSVKDDNIIKLYIQ</sequence>
<organism evidence="2 3">
    <name type="scientific">Glomus cerebriforme</name>
    <dbReference type="NCBI Taxonomy" id="658196"/>
    <lineage>
        <taxon>Eukaryota</taxon>
        <taxon>Fungi</taxon>
        <taxon>Fungi incertae sedis</taxon>
        <taxon>Mucoromycota</taxon>
        <taxon>Glomeromycotina</taxon>
        <taxon>Glomeromycetes</taxon>
        <taxon>Glomerales</taxon>
        <taxon>Glomeraceae</taxon>
        <taxon>Glomus</taxon>
    </lineage>
</organism>
<dbReference type="AlphaFoldDB" id="A0A397TMF5"/>
<comment type="caution">
    <text evidence="2">The sequence shown here is derived from an EMBL/GenBank/DDBJ whole genome shotgun (WGS) entry which is preliminary data.</text>
</comment>
<feature type="transmembrane region" description="Helical" evidence="1">
    <location>
        <begin position="20"/>
        <end position="37"/>
    </location>
</feature>
<dbReference type="Proteomes" id="UP000265703">
    <property type="component" value="Unassembled WGS sequence"/>
</dbReference>
<accession>A0A397TMF5</accession>
<reference evidence="2 3" key="1">
    <citation type="submission" date="2018-06" db="EMBL/GenBank/DDBJ databases">
        <title>Comparative genomics reveals the genomic features of Rhizophagus irregularis, R. cerebriforme, R. diaphanum and Gigaspora rosea, and their symbiotic lifestyle signature.</title>
        <authorList>
            <person name="Morin E."/>
            <person name="San Clemente H."/>
            <person name="Chen E.C.H."/>
            <person name="De La Providencia I."/>
            <person name="Hainaut M."/>
            <person name="Kuo A."/>
            <person name="Kohler A."/>
            <person name="Murat C."/>
            <person name="Tang N."/>
            <person name="Roy S."/>
            <person name="Loubradou J."/>
            <person name="Henrissat B."/>
            <person name="Grigoriev I.V."/>
            <person name="Corradi N."/>
            <person name="Roux C."/>
            <person name="Martin F.M."/>
        </authorList>
    </citation>
    <scope>NUCLEOTIDE SEQUENCE [LARGE SCALE GENOMIC DNA]</scope>
    <source>
        <strain evidence="2 3">DAOM 227022</strain>
    </source>
</reference>
<evidence type="ECO:0000256" key="1">
    <source>
        <dbReference type="SAM" id="Phobius"/>
    </source>
</evidence>
<evidence type="ECO:0000313" key="2">
    <source>
        <dbReference type="EMBL" id="RIA97645.1"/>
    </source>
</evidence>